<keyword evidence="1" id="KW-1133">Transmembrane helix</keyword>
<dbReference type="EMBL" id="GISG01278517">
    <property type="protein sequence ID" value="MBA4678164.1"/>
    <property type="molecule type" value="Transcribed_RNA"/>
</dbReference>
<keyword evidence="1" id="KW-0812">Transmembrane</keyword>
<sequence>MMSDNNFFQHQDPGAYRSLGCCIYVVGLVAQVTMFYGLTSGPFLHPEFLIFLDCLKVLIFSCVETERCFLYWHHYAQTWLKALGSNLPLIFERLCLLPSDYFLLF</sequence>
<organism evidence="2">
    <name type="scientific">Opuntia streptacantha</name>
    <name type="common">Prickly pear cactus</name>
    <name type="synonym">Opuntia cardona</name>
    <dbReference type="NCBI Taxonomy" id="393608"/>
    <lineage>
        <taxon>Eukaryota</taxon>
        <taxon>Viridiplantae</taxon>
        <taxon>Streptophyta</taxon>
        <taxon>Embryophyta</taxon>
        <taxon>Tracheophyta</taxon>
        <taxon>Spermatophyta</taxon>
        <taxon>Magnoliopsida</taxon>
        <taxon>eudicotyledons</taxon>
        <taxon>Gunneridae</taxon>
        <taxon>Pentapetalae</taxon>
        <taxon>Caryophyllales</taxon>
        <taxon>Cactineae</taxon>
        <taxon>Cactaceae</taxon>
        <taxon>Opuntioideae</taxon>
        <taxon>Opuntia</taxon>
    </lineage>
</organism>
<name>A0A7C9FMU2_OPUST</name>
<reference evidence="2" key="1">
    <citation type="journal article" date="2013" name="J. Plant Res.">
        <title>Effect of fungi and light on seed germination of three Opuntia species from semiarid lands of central Mexico.</title>
        <authorList>
            <person name="Delgado-Sanchez P."/>
            <person name="Jimenez-Bremont J.F."/>
            <person name="Guerrero-Gonzalez Mde L."/>
            <person name="Flores J."/>
        </authorList>
    </citation>
    <scope>NUCLEOTIDE SEQUENCE</scope>
    <source>
        <tissue evidence="2">Cladode</tissue>
    </source>
</reference>
<reference evidence="2" key="2">
    <citation type="submission" date="2020-07" db="EMBL/GenBank/DDBJ databases">
        <authorList>
            <person name="Vera ALvarez R."/>
            <person name="Arias-Moreno D.M."/>
            <person name="Jimenez-Jacinto V."/>
            <person name="Jimenez-Bremont J.F."/>
            <person name="Swaminathan K."/>
            <person name="Moose S.P."/>
            <person name="Guerrero-Gonzalez M.L."/>
            <person name="Marino-Ramirez L."/>
            <person name="Landsman D."/>
            <person name="Rodriguez-Kessler M."/>
            <person name="Delgado-Sanchez P."/>
        </authorList>
    </citation>
    <scope>NUCLEOTIDE SEQUENCE</scope>
    <source>
        <tissue evidence="2">Cladode</tissue>
    </source>
</reference>
<keyword evidence="1" id="KW-0472">Membrane</keyword>
<dbReference type="AlphaFoldDB" id="A0A7C9FMU2"/>
<evidence type="ECO:0000313" key="2">
    <source>
        <dbReference type="EMBL" id="MBA4678164.1"/>
    </source>
</evidence>
<accession>A0A7C9FMU2</accession>
<evidence type="ECO:0000256" key="1">
    <source>
        <dbReference type="SAM" id="Phobius"/>
    </source>
</evidence>
<feature type="transmembrane region" description="Helical" evidence="1">
    <location>
        <begin position="15"/>
        <end position="38"/>
    </location>
</feature>
<proteinExistence type="predicted"/>
<protein>
    <submittedName>
        <fullName evidence="2">Uncharacterized protein</fullName>
    </submittedName>
</protein>